<dbReference type="InterPro" id="IPR003594">
    <property type="entry name" value="HATPase_dom"/>
</dbReference>
<feature type="domain" description="Histidine kinase/HSP90-like ATPase" evidence="5">
    <location>
        <begin position="44"/>
        <end position="80"/>
    </location>
</feature>
<dbReference type="AlphaFoldDB" id="A0A849SMP2"/>
<gene>
    <name evidence="6" type="ORF">HOP12_06860</name>
</gene>
<dbReference type="SUPFAM" id="SSF55874">
    <property type="entry name" value="ATPase domain of HSP90 chaperone/DNA topoisomerase II/histidine kinase"/>
    <property type="match status" value="1"/>
</dbReference>
<evidence type="ECO:0000256" key="2">
    <source>
        <dbReference type="ARBA" id="ARBA00012438"/>
    </source>
</evidence>
<accession>A0A849SMP2</accession>
<dbReference type="EMBL" id="JABFRW010000076">
    <property type="protein sequence ID" value="NOT33874.1"/>
    <property type="molecule type" value="Genomic_DNA"/>
</dbReference>
<dbReference type="GO" id="GO:0004673">
    <property type="term" value="F:protein histidine kinase activity"/>
    <property type="evidence" value="ECO:0007669"/>
    <property type="project" value="UniProtKB-EC"/>
</dbReference>
<dbReference type="Proteomes" id="UP000580839">
    <property type="component" value="Unassembled WGS sequence"/>
</dbReference>
<keyword evidence="3" id="KW-0808">Transferase</keyword>
<organism evidence="6 7">
    <name type="scientific">Eiseniibacteriota bacterium</name>
    <dbReference type="NCBI Taxonomy" id="2212470"/>
    <lineage>
        <taxon>Bacteria</taxon>
        <taxon>Candidatus Eiseniibacteriota</taxon>
    </lineage>
</organism>
<dbReference type="PANTHER" id="PTHR42878:SF15">
    <property type="entry name" value="BACTERIOPHYTOCHROME"/>
    <property type="match status" value="1"/>
</dbReference>
<comment type="catalytic activity">
    <reaction evidence="1">
        <text>ATP + protein L-histidine = ADP + protein N-phospho-L-histidine.</text>
        <dbReference type="EC" id="2.7.13.3"/>
    </reaction>
</comment>
<reference evidence="6 7" key="1">
    <citation type="submission" date="2020-04" db="EMBL/GenBank/DDBJ databases">
        <title>Metagenomic profiling of ammonia- and methane-oxidizing microorganisms in a Dutch drinking water treatment plant.</title>
        <authorList>
            <person name="Poghosyan L."/>
            <person name="Leucker S."/>
        </authorList>
    </citation>
    <scope>NUCLEOTIDE SEQUENCE [LARGE SCALE GENOMIC DNA]</scope>
    <source>
        <strain evidence="6">S-RSF-IL-03</strain>
    </source>
</reference>
<dbReference type="PANTHER" id="PTHR42878">
    <property type="entry name" value="TWO-COMPONENT HISTIDINE KINASE"/>
    <property type="match status" value="1"/>
</dbReference>
<evidence type="ECO:0000256" key="3">
    <source>
        <dbReference type="ARBA" id="ARBA00022679"/>
    </source>
</evidence>
<dbReference type="InterPro" id="IPR050351">
    <property type="entry name" value="BphY/WalK/GraS-like"/>
</dbReference>
<dbReference type="GO" id="GO:0000156">
    <property type="term" value="F:phosphorelay response regulator activity"/>
    <property type="evidence" value="ECO:0007669"/>
    <property type="project" value="TreeGrafter"/>
</dbReference>
<dbReference type="GO" id="GO:0030295">
    <property type="term" value="F:protein kinase activator activity"/>
    <property type="evidence" value="ECO:0007669"/>
    <property type="project" value="TreeGrafter"/>
</dbReference>
<dbReference type="InterPro" id="IPR036890">
    <property type="entry name" value="HATPase_C_sf"/>
</dbReference>
<dbReference type="Pfam" id="PF02518">
    <property type="entry name" value="HATPase_c"/>
    <property type="match status" value="1"/>
</dbReference>
<protein>
    <recommendedName>
        <fullName evidence="2">histidine kinase</fullName>
        <ecNumber evidence="2">2.7.13.3</ecNumber>
    </recommendedName>
</protein>
<dbReference type="GO" id="GO:0007234">
    <property type="term" value="P:osmosensory signaling via phosphorelay pathway"/>
    <property type="evidence" value="ECO:0007669"/>
    <property type="project" value="TreeGrafter"/>
</dbReference>
<evidence type="ECO:0000313" key="7">
    <source>
        <dbReference type="Proteomes" id="UP000580839"/>
    </source>
</evidence>
<comment type="caution">
    <text evidence="6">The sequence shown here is derived from an EMBL/GenBank/DDBJ whole genome shotgun (WGS) entry which is preliminary data.</text>
</comment>
<evidence type="ECO:0000256" key="4">
    <source>
        <dbReference type="ARBA" id="ARBA00022777"/>
    </source>
</evidence>
<evidence type="ECO:0000259" key="5">
    <source>
        <dbReference type="Pfam" id="PF02518"/>
    </source>
</evidence>
<dbReference type="PRINTS" id="PR00344">
    <property type="entry name" value="BCTRLSENSOR"/>
</dbReference>
<evidence type="ECO:0000313" key="6">
    <source>
        <dbReference type="EMBL" id="NOT33874.1"/>
    </source>
</evidence>
<dbReference type="InterPro" id="IPR004358">
    <property type="entry name" value="Sig_transdc_His_kin-like_C"/>
</dbReference>
<sequence length="81" mass="8507">MDADQTGPTRSRSPAAALAVSTLAAAALIEGGNRDHPSLHTILDTGIGLSLVPFIVTRHGGRVWAESKLERGTTFHFSLPS</sequence>
<evidence type="ECO:0000256" key="1">
    <source>
        <dbReference type="ARBA" id="ARBA00000085"/>
    </source>
</evidence>
<dbReference type="EC" id="2.7.13.3" evidence="2"/>
<name>A0A849SMP2_UNCEI</name>
<keyword evidence="4" id="KW-0418">Kinase</keyword>
<dbReference type="Gene3D" id="3.30.565.10">
    <property type="entry name" value="Histidine kinase-like ATPase, C-terminal domain"/>
    <property type="match status" value="1"/>
</dbReference>
<proteinExistence type="predicted"/>